<accession>A0A2J7ZV93</accession>
<sequence length="122" mass="12548">MLLLPPPPSLPSVRGPPPERIRAAGGADAAAATVASNSSHGTSSQPYGTPPAACPHRDAVGPLGSAGAVAEFTRTEGGAEGGAAEWRERTDMERMRVSTSSSSSPPSSAWRAVRHWYDMAVP</sequence>
<feature type="compositionally biased region" description="Low complexity" evidence="1">
    <location>
        <begin position="98"/>
        <end position="108"/>
    </location>
</feature>
<feature type="compositionally biased region" description="Polar residues" evidence="1">
    <location>
        <begin position="34"/>
        <end position="47"/>
    </location>
</feature>
<proteinExistence type="predicted"/>
<feature type="region of interest" description="Disordered" evidence="1">
    <location>
        <begin position="74"/>
        <end position="110"/>
    </location>
</feature>
<evidence type="ECO:0000256" key="1">
    <source>
        <dbReference type="SAM" id="MobiDB-lite"/>
    </source>
</evidence>
<protein>
    <submittedName>
        <fullName evidence="2">Uncharacterized protein</fullName>
    </submittedName>
</protein>
<feature type="compositionally biased region" description="Basic and acidic residues" evidence="1">
    <location>
        <begin position="85"/>
        <end position="96"/>
    </location>
</feature>
<dbReference type="EMBL" id="PGGS01000415">
    <property type="protein sequence ID" value="PNH04182.1"/>
    <property type="molecule type" value="Genomic_DNA"/>
</dbReference>
<keyword evidence="3" id="KW-1185">Reference proteome</keyword>
<evidence type="ECO:0000313" key="3">
    <source>
        <dbReference type="Proteomes" id="UP000236333"/>
    </source>
</evidence>
<gene>
    <name evidence="2" type="ORF">TSOC_009684</name>
</gene>
<feature type="region of interest" description="Disordered" evidence="1">
    <location>
        <begin position="1"/>
        <end position="61"/>
    </location>
</feature>
<organism evidence="2 3">
    <name type="scientific">Tetrabaena socialis</name>
    <dbReference type="NCBI Taxonomy" id="47790"/>
    <lineage>
        <taxon>Eukaryota</taxon>
        <taxon>Viridiplantae</taxon>
        <taxon>Chlorophyta</taxon>
        <taxon>core chlorophytes</taxon>
        <taxon>Chlorophyceae</taxon>
        <taxon>CS clade</taxon>
        <taxon>Chlamydomonadales</taxon>
        <taxon>Tetrabaenaceae</taxon>
        <taxon>Tetrabaena</taxon>
    </lineage>
</organism>
<feature type="compositionally biased region" description="Low complexity" evidence="1">
    <location>
        <begin position="23"/>
        <end position="32"/>
    </location>
</feature>
<dbReference type="AlphaFoldDB" id="A0A2J7ZV93"/>
<dbReference type="Proteomes" id="UP000236333">
    <property type="component" value="Unassembled WGS sequence"/>
</dbReference>
<comment type="caution">
    <text evidence="2">The sequence shown here is derived from an EMBL/GenBank/DDBJ whole genome shotgun (WGS) entry which is preliminary data.</text>
</comment>
<reference evidence="2 3" key="1">
    <citation type="journal article" date="2017" name="Mol. Biol. Evol.">
        <title>The 4-celled Tetrabaena socialis nuclear genome reveals the essential components for genetic control of cell number at the origin of multicellularity in the volvocine lineage.</title>
        <authorList>
            <person name="Featherston J."/>
            <person name="Arakaki Y."/>
            <person name="Hanschen E.R."/>
            <person name="Ferris P.J."/>
            <person name="Michod R.E."/>
            <person name="Olson B.J.S.C."/>
            <person name="Nozaki H."/>
            <person name="Durand P.M."/>
        </authorList>
    </citation>
    <scope>NUCLEOTIDE SEQUENCE [LARGE SCALE GENOMIC DNA]</scope>
    <source>
        <strain evidence="2 3">NIES-571</strain>
    </source>
</reference>
<evidence type="ECO:0000313" key="2">
    <source>
        <dbReference type="EMBL" id="PNH04182.1"/>
    </source>
</evidence>
<feature type="compositionally biased region" description="Pro residues" evidence="1">
    <location>
        <begin position="1"/>
        <end position="16"/>
    </location>
</feature>
<name>A0A2J7ZV93_9CHLO</name>